<dbReference type="InterPro" id="IPR004177">
    <property type="entry name" value="DDHD_dom"/>
</dbReference>
<evidence type="ECO:0000259" key="2">
    <source>
        <dbReference type="PROSITE" id="PS51043"/>
    </source>
</evidence>
<name>A0AAD6PP84_9ROSI</name>
<dbReference type="PROSITE" id="PS51043">
    <property type="entry name" value="DDHD"/>
    <property type="match status" value="1"/>
</dbReference>
<dbReference type="AlphaFoldDB" id="A0AAD6PP84"/>
<keyword evidence="4" id="KW-1185">Reference proteome</keyword>
<evidence type="ECO:0000313" key="4">
    <source>
        <dbReference type="Proteomes" id="UP001164929"/>
    </source>
</evidence>
<proteinExistence type="predicted"/>
<dbReference type="GO" id="GO:0004620">
    <property type="term" value="F:phospholipase activity"/>
    <property type="evidence" value="ECO:0007669"/>
    <property type="project" value="TreeGrafter"/>
</dbReference>
<comment type="caution">
    <text evidence="3">The sequence shown here is derived from an EMBL/GenBank/DDBJ whole genome shotgun (WGS) entry which is preliminary data.</text>
</comment>
<dbReference type="Proteomes" id="UP001164929">
    <property type="component" value="Chromosome 19"/>
</dbReference>
<accession>A0AAD6PP84</accession>
<feature type="region of interest" description="Disordered" evidence="1">
    <location>
        <begin position="233"/>
        <end position="259"/>
    </location>
</feature>
<dbReference type="PANTHER" id="PTHR23509">
    <property type="entry name" value="PA-PL1 PHOSPHOLIPASE FAMILY"/>
    <property type="match status" value="1"/>
</dbReference>
<dbReference type="Pfam" id="PF02862">
    <property type="entry name" value="DDHD"/>
    <property type="match status" value="1"/>
</dbReference>
<evidence type="ECO:0000313" key="3">
    <source>
        <dbReference type="EMBL" id="KAJ6952359.1"/>
    </source>
</evidence>
<dbReference type="PANTHER" id="PTHR23509:SF10">
    <property type="entry name" value="LD21067P"/>
    <property type="match status" value="1"/>
</dbReference>
<evidence type="ECO:0000256" key="1">
    <source>
        <dbReference type="SAM" id="MobiDB-lite"/>
    </source>
</evidence>
<dbReference type="GO" id="GO:0005737">
    <property type="term" value="C:cytoplasm"/>
    <property type="evidence" value="ECO:0007669"/>
    <property type="project" value="TreeGrafter"/>
</dbReference>
<feature type="domain" description="DDHD" evidence="2">
    <location>
        <begin position="30"/>
        <end position="227"/>
    </location>
</feature>
<protein>
    <recommendedName>
        <fullName evidence="2">DDHD domain-containing protein</fullName>
    </recommendedName>
</protein>
<gene>
    <name evidence="3" type="ORF">NC653_041487</name>
</gene>
<dbReference type="GO" id="GO:0046872">
    <property type="term" value="F:metal ion binding"/>
    <property type="evidence" value="ECO:0007669"/>
    <property type="project" value="InterPro"/>
</dbReference>
<dbReference type="SMART" id="SM01127">
    <property type="entry name" value="DDHD"/>
    <property type="match status" value="1"/>
</dbReference>
<sequence>MTKQPISKKLAVGLDEAPKSYTPYIKYTKLEFKVDTFYAVGSPLGVFLSLHNVRIGLGKGKEYWAEENISEEMPACRQMLNIFHPFDPVAYRIEPLVCKEFISKRPVIIPYHKGGRRLHIGFQEFTEDLAARSQAIINHLNVVKVKVLTVCQSKIANSEEEAENVNEKEERTYGSIMMERLTGSEGRIDHMLQDKTFEHPYLQAIGAHTNYWRDHDTALFILKHLYREIPEEPKLPAESSGGTSKDEIGSTGWYDQSETNEELPLTFSDRMMAKNFSKKANKYMKSPKC</sequence>
<organism evidence="3 4">
    <name type="scientific">Populus alba x Populus x berolinensis</name>
    <dbReference type="NCBI Taxonomy" id="444605"/>
    <lineage>
        <taxon>Eukaryota</taxon>
        <taxon>Viridiplantae</taxon>
        <taxon>Streptophyta</taxon>
        <taxon>Embryophyta</taxon>
        <taxon>Tracheophyta</taxon>
        <taxon>Spermatophyta</taxon>
        <taxon>Magnoliopsida</taxon>
        <taxon>eudicotyledons</taxon>
        <taxon>Gunneridae</taxon>
        <taxon>Pentapetalae</taxon>
        <taxon>rosids</taxon>
        <taxon>fabids</taxon>
        <taxon>Malpighiales</taxon>
        <taxon>Salicaceae</taxon>
        <taxon>Saliceae</taxon>
        <taxon>Populus</taxon>
    </lineage>
</organism>
<dbReference type="EMBL" id="JAQIZT010000019">
    <property type="protein sequence ID" value="KAJ6952359.1"/>
    <property type="molecule type" value="Genomic_DNA"/>
</dbReference>
<dbReference type="InterPro" id="IPR058055">
    <property type="entry name" value="PA-PLA1"/>
</dbReference>
<reference evidence="3" key="1">
    <citation type="journal article" date="2023" name="Mol. Ecol. Resour.">
        <title>Chromosome-level genome assembly of a triploid poplar Populus alba 'Berolinensis'.</title>
        <authorList>
            <person name="Chen S."/>
            <person name="Yu Y."/>
            <person name="Wang X."/>
            <person name="Wang S."/>
            <person name="Zhang T."/>
            <person name="Zhou Y."/>
            <person name="He R."/>
            <person name="Meng N."/>
            <person name="Wang Y."/>
            <person name="Liu W."/>
            <person name="Liu Z."/>
            <person name="Liu J."/>
            <person name="Guo Q."/>
            <person name="Huang H."/>
            <person name="Sederoff R.R."/>
            <person name="Wang G."/>
            <person name="Qu G."/>
            <person name="Chen S."/>
        </authorList>
    </citation>
    <scope>NUCLEOTIDE SEQUENCE</scope>
    <source>
        <strain evidence="3">SC-2020</strain>
    </source>
</reference>